<dbReference type="Pfam" id="PF00041">
    <property type="entry name" value="fn3"/>
    <property type="match status" value="1"/>
</dbReference>
<dbReference type="Proteomes" id="UP001295444">
    <property type="component" value="Chromosome 04"/>
</dbReference>
<dbReference type="PROSITE" id="PS50853">
    <property type="entry name" value="FN3"/>
    <property type="match status" value="2"/>
</dbReference>
<feature type="domain" description="Fibronectin type-III" evidence="3">
    <location>
        <begin position="601"/>
        <end position="697"/>
    </location>
</feature>
<dbReference type="Pfam" id="PF04548">
    <property type="entry name" value="AIG1"/>
    <property type="match status" value="1"/>
</dbReference>
<dbReference type="Gene3D" id="3.40.50.300">
    <property type="entry name" value="P-loop containing nucleotide triphosphate hydrolases"/>
    <property type="match status" value="1"/>
</dbReference>
<feature type="domain" description="Fibronectin type-III" evidence="3">
    <location>
        <begin position="507"/>
        <end position="599"/>
    </location>
</feature>
<dbReference type="SUPFAM" id="SSF49265">
    <property type="entry name" value="Fibronectin type III"/>
    <property type="match status" value="1"/>
</dbReference>
<evidence type="ECO:0000256" key="1">
    <source>
        <dbReference type="ARBA" id="ARBA00008535"/>
    </source>
</evidence>
<gene>
    <name evidence="4" type="ORF">PECUL_23A024353</name>
</gene>
<comment type="similarity">
    <text evidence="1">Belongs to the TRAFAC class TrmE-Era-EngA-EngB-Septin-like GTPase superfamily. AIG1/Toc34/Toc159-like paraseptin GTPase family. IAN subfamily.</text>
</comment>
<proteinExistence type="inferred from homology"/>
<dbReference type="InterPro" id="IPR006703">
    <property type="entry name" value="G_AIG1"/>
</dbReference>
<dbReference type="InterPro" id="IPR048997">
    <property type="entry name" value="Stonustoxin-like_helical"/>
</dbReference>
<sequence length="1266" mass="143621">MAVEIPSLGRPFSLGMLYDCRDDTLIPGVTLWNRDALRTNVESKSQENTSFELLASDTISDKASALNISASLKASFLSGLVQVGGSATYLNDTKSSSRQARVTLKYSRTTRFDQLTMNHLGIHNMTYPEVFDKGTATHVVTGILYGAQTFFIFDREVSTSENTQDIQGNLHVMIKKIPQISIEGKGDLTLSDKEKESVDRFNCKFHGDFALDRNPVNYEDAINIYTSLPKLLGDNGEKAIPMKVWLYPLSELDNRAAKLVREISENLVFKSESIIQQMAEVNMQCNDLMKHRAAEIFPEIKRKISQFRENCEQFTLVLQKQLSQTLPSIRGGGIEEGALVDILTAKQQSPFGKFHIEEFLSRKKQEMDIVRSYLDILKPIKVLPSESELNQVITDPRIDFIVCYNFTSLNEEESYLFDMTNWLQTKKIADGNIYQPDKVIPWFKNRDIIKEARIYVRAFKEFTQTNDAREDTQFIISCTKDPHNPGVSIYLYDSGELVSNRFLPPAKPAPPSIIHTTHNGAKLTLKPSDFGKKFIVGYKIEYKISVEESWEIYTTENNNQEVNISGLQPNKTYQFRYSVMCKVGLSAVSDFTEGKTLPTSPPGAIQCTAESTSLHLCWKEPIVIGEGVTITEYKVQYKHQLQHDNTWLEKNTWRKREQWVIPGLNPKTSYKIRVLAICGDHGVSDSSDEILTSTAEKESSDIKNRLLKNSSYLTGKNPSIHQLKTDLSDAVYRKYGLGKNSPIKGNKVILLVGATGTGKTTLINGMANYILGVDWKDDFRFKLVHEITNKSEAHSQTSLVTAYKINCESVYEIPYSLTLIDTPGFGDTRGIAQDKKITEAINIFFSSDNGIDQIDAVCFVVQASLARLTYTQKYIFNSVFSIFGKDIKDNILILINFSDGERPPVLEAIKTAEIPCSLDSNGDPVHFKFNNSALFANNQSSNLSFNEMFWRMGADSMKTFFTSLNMIETKSLKLTKEVLKERKQLEITLQALQPKIKDGLIKLDEIRKTEASLKQNRALMEANKDFEFEVIVTVPVQEMIPHGQFITNCQQCFFTCHDNCAYADDKDKIHCSAMTNGYCTICPKKCAWNVHFNQKYKFKYENRKEKRTYDDIKTNYEQAFGEVMTVERMFEELHNEYKIVTEVVLELIDKSSRSLKRLREIALIPNPLSTTEYIDLIIQSEEQEAKPGFKERIQSLREVRDIAEIIEKIEKDEALLPVQEECPAANPKTIGKVLKSAVKDAVKDAKNIIKDAKNAVSSILKLNKPQ</sequence>
<dbReference type="InterPro" id="IPR056072">
    <property type="entry name" value="SNTX_MACPF/CDC-like_dom"/>
</dbReference>
<reference evidence="4" key="1">
    <citation type="submission" date="2022-03" db="EMBL/GenBank/DDBJ databases">
        <authorList>
            <person name="Alioto T."/>
            <person name="Alioto T."/>
            <person name="Gomez Garrido J."/>
        </authorList>
    </citation>
    <scope>NUCLEOTIDE SEQUENCE</scope>
</reference>
<dbReference type="InterPro" id="IPR040581">
    <property type="entry name" value="Thioredoxin_11"/>
</dbReference>
<organism evidence="4 5">
    <name type="scientific">Pelobates cultripes</name>
    <name type="common">Western spadefoot toad</name>
    <dbReference type="NCBI Taxonomy" id="61616"/>
    <lineage>
        <taxon>Eukaryota</taxon>
        <taxon>Metazoa</taxon>
        <taxon>Chordata</taxon>
        <taxon>Craniata</taxon>
        <taxon>Vertebrata</taxon>
        <taxon>Euteleostomi</taxon>
        <taxon>Amphibia</taxon>
        <taxon>Batrachia</taxon>
        <taxon>Anura</taxon>
        <taxon>Pelobatoidea</taxon>
        <taxon>Pelobatidae</taxon>
        <taxon>Pelobates</taxon>
    </lineage>
</organism>
<keyword evidence="5" id="KW-1185">Reference proteome</keyword>
<dbReference type="Pfam" id="PF18078">
    <property type="entry name" value="Thioredoxin_11"/>
    <property type="match status" value="1"/>
</dbReference>
<dbReference type="PANTHER" id="PTHR31594">
    <property type="entry name" value="AIG1-TYPE G DOMAIN-CONTAINING PROTEIN"/>
    <property type="match status" value="1"/>
</dbReference>
<dbReference type="EMBL" id="OW240915">
    <property type="protein sequence ID" value="CAH2281690.1"/>
    <property type="molecule type" value="Genomic_DNA"/>
</dbReference>
<name>A0AAD1RYS5_PELCU</name>
<dbReference type="SUPFAM" id="SSF52540">
    <property type="entry name" value="P-loop containing nucleoside triphosphate hydrolases"/>
    <property type="match status" value="2"/>
</dbReference>
<evidence type="ECO:0000313" key="5">
    <source>
        <dbReference type="Proteomes" id="UP001295444"/>
    </source>
</evidence>
<dbReference type="InterPro" id="IPR036116">
    <property type="entry name" value="FN3_sf"/>
</dbReference>
<dbReference type="GO" id="GO:0005525">
    <property type="term" value="F:GTP binding"/>
    <property type="evidence" value="ECO:0007669"/>
    <property type="project" value="InterPro"/>
</dbReference>
<dbReference type="Gene3D" id="2.60.40.10">
    <property type="entry name" value="Immunoglobulins"/>
    <property type="match status" value="2"/>
</dbReference>
<dbReference type="CDD" id="cd00063">
    <property type="entry name" value="FN3"/>
    <property type="match status" value="2"/>
</dbReference>
<dbReference type="Pfam" id="PF21109">
    <property type="entry name" value="Stonustoxin_helical"/>
    <property type="match status" value="1"/>
</dbReference>
<accession>A0AAD1RYS5</accession>
<evidence type="ECO:0000256" key="2">
    <source>
        <dbReference type="ARBA" id="ARBA00022741"/>
    </source>
</evidence>
<dbReference type="InterPro" id="IPR052090">
    <property type="entry name" value="Cytolytic_pore-forming_toxin"/>
</dbReference>
<protein>
    <recommendedName>
        <fullName evidence="3">Fibronectin type-III domain-containing protein</fullName>
    </recommendedName>
</protein>
<evidence type="ECO:0000259" key="3">
    <source>
        <dbReference type="PROSITE" id="PS50853"/>
    </source>
</evidence>
<dbReference type="FunFam" id="3.40.50.300:FF:002049">
    <property type="entry name" value="Si:ch73-170d6.2"/>
    <property type="match status" value="1"/>
</dbReference>
<dbReference type="AlphaFoldDB" id="A0AAD1RYS5"/>
<evidence type="ECO:0000313" key="4">
    <source>
        <dbReference type="EMBL" id="CAH2281690.1"/>
    </source>
</evidence>
<dbReference type="InterPro" id="IPR013783">
    <property type="entry name" value="Ig-like_fold"/>
</dbReference>
<dbReference type="SMART" id="SM00060">
    <property type="entry name" value="FN3"/>
    <property type="match status" value="2"/>
</dbReference>
<dbReference type="Pfam" id="PF24674">
    <property type="entry name" value="MACPF_SNTX"/>
    <property type="match status" value="1"/>
</dbReference>
<dbReference type="PANTHER" id="PTHR31594:SF14">
    <property type="entry name" value="FIBRONECTIN TYPE-III DOMAIN-CONTAINING PROTEIN"/>
    <property type="match status" value="1"/>
</dbReference>
<dbReference type="InterPro" id="IPR003961">
    <property type="entry name" value="FN3_dom"/>
</dbReference>
<dbReference type="CDD" id="cd00882">
    <property type="entry name" value="Ras_like_GTPase"/>
    <property type="match status" value="1"/>
</dbReference>
<dbReference type="InterPro" id="IPR027417">
    <property type="entry name" value="P-loop_NTPase"/>
</dbReference>
<keyword evidence="2" id="KW-0547">Nucleotide-binding</keyword>